<sequence length="453" mass="48310">MKRLKLAVIALFALVTVSNVNAQDENNPWAVGFGLNNVDFYNTDDFSTQVKDLFGNSDWNVLPSISRISVDRYLDKGFSLQLAGSLNKIETLVEKNDSDFLYWGVDAIVKYDINNLIGETGWFDPYVYLGGGYTSVDSSGEGMLNAGIGFNTWFSDNLGLNFQTGTKKGFADKVRAHYQTTLGLVIQFGGKDTDGDGVYDKDDACPEVAGLKEFNGCPDADGDGIKDSDDACPNVAGLAAMNGCPDSDGDGVADKDDMCPNDKGTKANKGCPDSDGDGVINKNDKCPSVAGPVSNGGCPWPDTDGDGVLDKDDKCPSVAGPASNNGCPKPVITAEDETVVGEVAKSIFFNVGKSSFKPGVTDKLNEVVRVMNNNPQATFVIEGHTDSSGSAPLNLRLSEKRAIAVRDYLVKQGISTTRLEAIGYGEGEPIATNKTRAGRAQNRRVVIKVTNKK</sequence>
<dbReference type="InterPro" id="IPR050330">
    <property type="entry name" value="Bact_OuterMem_StrucFunc"/>
</dbReference>
<keyword evidence="9" id="KW-1185">Reference proteome</keyword>
<accession>A0ABX7T0C2</accession>
<dbReference type="InterPro" id="IPR006665">
    <property type="entry name" value="OmpA-like"/>
</dbReference>
<dbReference type="CDD" id="cd07185">
    <property type="entry name" value="OmpA_C-like"/>
    <property type="match status" value="1"/>
</dbReference>
<evidence type="ECO:0000259" key="7">
    <source>
        <dbReference type="PROSITE" id="PS51123"/>
    </source>
</evidence>
<keyword evidence="4" id="KW-0998">Cell outer membrane</keyword>
<feature type="signal peptide" evidence="6">
    <location>
        <begin position="1"/>
        <end position="22"/>
    </location>
</feature>
<dbReference type="PRINTS" id="PR01023">
    <property type="entry name" value="NAFLGMOTY"/>
</dbReference>
<evidence type="ECO:0000313" key="9">
    <source>
        <dbReference type="Proteomes" id="UP000663935"/>
    </source>
</evidence>
<protein>
    <submittedName>
        <fullName evidence="8">OmpA family protein</fullName>
    </submittedName>
</protein>
<evidence type="ECO:0000256" key="4">
    <source>
        <dbReference type="ARBA" id="ARBA00023237"/>
    </source>
</evidence>
<dbReference type="Gene3D" id="3.30.1330.60">
    <property type="entry name" value="OmpA-like domain"/>
    <property type="match status" value="1"/>
</dbReference>
<feature type="domain" description="OmpA-like" evidence="7">
    <location>
        <begin position="336"/>
        <end position="453"/>
    </location>
</feature>
<dbReference type="Pfam" id="PF00691">
    <property type="entry name" value="OmpA"/>
    <property type="match status" value="1"/>
</dbReference>
<proteinExistence type="predicted"/>
<dbReference type="InterPro" id="IPR036737">
    <property type="entry name" value="OmpA-like_sf"/>
</dbReference>
<dbReference type="Pfam" id="PF02412">
    <property type="entry name" value="TSP_3"/>
    <property type="match status" value="4"/>
</dbReference>
<comment type="subcellular location">
    <subcellularLocation>
        <location evidence="1">Cell outer membrane</location>
    </subcellularLocation>
</comment>
<evidence type="ECO:0000256" key="5">
    <source>
        <dbReference type="PROSITE-ProRule" id="PRU00473"/>
    </source>
</evidence>
<dbReference type="PANTHER" id="PTHR30329">
    <property type="entry name" value="STATOR ELEMENT OF FLAGELLAR MOTOR COMPLEX"/>
    <property type="match status" value="1"/>
</dbReference>
<dbReference type="PANTHER" id="PTHR30329:SF21">
    <property type="entry name" value="LIPOPROTEIN YIAD-RELATED"/>
    <property type="match status" value="1"/>
</dbReference>
<evidence type="ECO:0000256" key="6">
    <source>
        <dbReference type="SAM" id="SignalP"/>
    </source>
</evidence>
<dbReference type="SUPFAM" id="SSF103647">
    <property type="entry name" value="TSP type-3 repeat"/>
    <property type="match status" value="2"/>
</dbReference>
<reference evidence="8 9" key="1">
    <citation type="submission" date="2021-03" db="EMBL/GenBank/DDBJ databases">
        <title>Complete genome of Polaribacter_sp.G4M1.</title>
        <authorList>
            <person name="Jeong S.W."/>
            <person name="Bae J.W."/>
        </authorList>
    </citation>
    <scope>NUCLEOTIDE SEQUENCE [LARGE SCALE GENOMIC DNA]</scope>
    <source>
        <strain evidence="8 9">G4M1</strain>
    </source>
</reference>
<feature type="chain" id="PRO_5046916824" evidence="6">
    <location>
        <begin position="23"/>
        <end position="453"/>
    </location>
</feature>
<dbReference type="PRINTS" id="PR01021">
    <property type="entry name" value="OMPADOMAIN"/>
</dbReference>
<dbReference type="PROSITE" id="PS51123">
    <property type="entry name" value="OMPA_2"/>
    <property type="match status" value="1"/>
</dbReference>
<dbReference type="RefSeq" id="WP_207973311.1">
    <property type="nucleotide sequence ID" value="NZ_CP071795.1"/>
</dbReference>
<dbReference type="InterPro" id="IPR006690">
    <property type="entry name" value="OMPA-like_CS"/>
</dbReference>
<evidence type="ECO:0000256" key="2">
    <source>
        <dbReference type="ARBA" id="ARBA00022729"/>
    </source>
</evidence>
<organism evidence="8 9">
    <name type="scientific">Polaribacter batillariae</name>
    <dbReference type="NCBI Taxonomy" id="2808900"/>
    <lineage>
        <taxon>Bacteria</taxon>
        <taxon>Pseudomonadati</taxon>
        <taxon>Bacteroidota</taxon>
        <taxon>Flavobacteriia</taxon>
        <taxon>Flavobacteriales</taxon>
        <taxon>Flavobacteriaceae</taxon>
    </lineage>
</organism>
<gene>
    <name evidence="8" type="ORF">JL193_08185</name>
</gene>
<evidence type="ECO:0000313" key="8">
    <source>
        <dbReference type="EMBL" id="QTD39203.1"/>
    </source>
</evidence>
<dbReference type="EMBL" id="CP071795">
    <property type="protein sequence ID" value="QTD39203.1"/>
    <property type="molecule type" value="Genomic_DNA"/>
</dbReference>
<dbReference type="InterPro" id="IPR006664">
    <property type="entry name" value="OMP_bac"/>
</dbReference>
<evidence type="ECO:0000256" key="3">
    <source>
        <dbReference type="ARBA" id="ARBA00023136"/>
    </source>
</evidence>
<evidence type="ECO:0000256" key="1">
    <source>
        <dbReference type="ARBA" id="ARBA00004442"/>
    </source>
</evidence>
<dbReference type="SUPFAM" id="SSF103088">
    <property type="entry name" value="OmpA-like"/>
    <property type="match status" value="1"/>
</dbReference>
<name>A0ABX7T0C2_9FLAO</name>
<dbReference type="Proteomes" id="UP000663935">
    <property type="component" value="Chromosome"/>
</dbReference>
<dbReference type="InterPro" id="IPR003367">
    <property type="entry name" value="Thrombospondin_3-like_rpt"/>
</dbReference>
<keyword evidence="2 6" id="KW-0732">Signal</keyword>
<dbReference type="PROSITE" id="PS01068">
    <property type="entry name" value="OMPA_1"/>
    <property type="match status" value="1"/>
</dbReference>
<dbReference type="InterPro" id="IPR028974">
    <property type="entry name" value="TSP_type-3_rpt"/>
</dbReference>
<keyword evidence="3 5" id="KW-0472">Membrane</keyword>
<dbReference type="Gene3D" id="4.10.1080.10">
    <property type="entry name" value="TSP type-3 repeat"/>
    <property type="match status" value="1"/>
</dbReference>